<dbReference type="EMBL" id="PXZM01000062">
    <property type="protein sequence ID" value="PSJ86198.1"/>
    <property type="molecule type" value="Genomic_DNA"/>
</dbReference>
<sequence length="299" mass="34070">MERSEDMPNDKKNPKNKRPILNHRGSLKKSRASSLPLLYVAPNEQMLPKPQEHAMDKQKLYRSKKHKVKRNHSSPPPANQTATEQVSPHSTPTAAPTSAPMDAKDLTQENNKALQELIQAKVVHVESTGQSFMQVAFLEEIWDVEWVHSLRVPWRLDWKEVECQSKIDIQHVRHDDGKKIIWLSGELEIKGLGITVHSQKLEHETIRIPFTSTVLRPSLPKENVGTSAIFLTAPACPTNRWVETGDWQINIMAEPLAHSQSGWKEFSGLATISGRVWWYRKQLVPVPPPYISKKVNSLF</sequence>
<name>A0A2P7UGW5_9BACL</name>
<proteinExistence type="predicted"/>
<feature type="compositionally biased region" description="Polar residues" evidence="1">
    <location>
        <begin position="79"/>
        <end position="96"/>
    </location>
</feature>
<dbReference type="OrthoDB" id="2464598at2"/>
<evidence type="ECO:0000256" key="1">
    <source>
        <dbReference type="SAM" id="MobiDB-lite"/>
    </source>
</evidence>
<feature type="region of interest" description="Disordered" evidence="1">
    <location>
        <begin position="1"/>
        <end position="102"/>
    </location>
</feature>
<dbReference type="Proteomes" id="UP000240419">
    <property type="component" value="Unassembled WGS sequence"/>
</dbReference>
<keyword evidence="3" id="KW-1185">Reference proteome</keyword>
<reference evidence="2 3" key="1">
    <citation type="submission" date="2018-03" db="EMBL/GenBank/DDBJ databases">
        <title>Brevisbacillus phylogenomics.</title>
        <authorList>
            <person name="Dunlap C."/>
        </authorList>
    </citation>
    <scope>NUCLEOTIDE SEQUENCE [LARGE SCALE GENOMIC DNA]</scope>
    <source>
        <strain evidence="2 3">NRRL NRS-1210</strain>
    </source>
</reference>
<comment type="caution">
    <text evidence="2">The sequence shown here is derived from an EMBL/GenBank/DDBJ whole genome shotgun (WGS) entry which is preliminary data.</text>
</comment>
<accession>A0A2P7UGW5</accession>
<dbReference type="RefSeq" id="WP_106842013.1">
    <property type="nucleotide sequence ID" value="NZ_JARMEZ010000024.1"/>
</dbReference>
<feature type="compositionally biased region" description="Basic residues" evidence="1">
    <location>
        <begin position="60"/>
        <end position="72"/>
    </location>
</feature>
<evidence type="ECO:0000313" key="3">
    <source>
        <dbReference type="Proteomes" id="UP000240419"/>
    </source>
</evidence>
<organism evidence="2 3">
    <name type="scientific">Brevibacillus fortis</name>
    <dbReference type="NCBI Taxonomy" id="2126352"/>
    <lineage>
        <taxon>Bacteria</taxon>
        <taxon>Bacillati</taxon>
        <taxon>Bacillota</taxon>
        <taxon>Bacilli</taxon>
        <taxon>Bacillales</taxon>
        <taxon>Paenibacillaceae</taxon>
        <taxon>Brevibacillus</taxon>
    </lineage>
</organism>
<evidence type="ECO:0000313" key="2">
    <source>
        <dbReference type="EMBL" id="PSJ86198.1"/>
    </source>
</evidence>
<feature type="compositionally biased region" description="Basic residues" evidence="1">
    <location>
        <begin position="14"/>
        <end position="31"/>
    </location>
</feature>
<dbReference type="AlphaFoldDB" id="A0A2P7UGW5"/>
<protein>
    <submittedName>
        <fullName evidence="2">Uncharacterized protein</fullName>
    </submittedName>
</protein>
<feature type="compositionally biased region" description="Basic and acidic residues" evidence="1">
    <location>
        <begin position="50"/>
        <end position="59"/>
    </location>
</feature>
<feature type="compositionally biased region" description="Basic and acidic residues" evidence="1">
    <location>
        <begin position="1"/>
        <end position="13"/>
    </location>
</feature>
<gene>
    <name evidence="2" type="ORF">C7R93_28840</name>
</gene>